<dbReference type="PROSITE" id="PS00552">
    <property type="entry name" value="HTH_MERR_1"/>
    <property type="match status" value="1"/>
</dbReference>
<dbReference type="SMART" id="SM00422">
    <property type="entry name" value="HTH_MERR"/>
    <property type="match status" value="1"/>
</dbReference>
<organism evidence="6 7">
    <name type="scientific">Hyphomonas adhaerens</name>
    <dbReference type="NCBI Taxonomy" id="81029"/>
    <lineage>
        <taxon>Bacteria</taxon>
        <taxon>Pseudomonadati</taxon>
        <taxon>Pseudomonadota</taxon>
        <taxon>Alphaproteobacteria</taxon>
        <taxon>Hyphomonadales</taxon>
        <taxon>Hyphomonadaceae</taxon>
        <taxon>Hyphomonas</taxon>
    </lineage>
</organism>
<protein>
    <submittedName>
        <fullName evidence="6">MerR family transcriptional regulator</fullName>
    </submittedName>
</protein>
<dbReference type="GO" id="GO:0003677">
    <property type="term" value="F:DNA binding"/>
    <property type="evidence" value="ECO:0007669"/>
    <property type="project" value="UniProtKB-KW"/>
</dbReference>
<evidence type="ECO:0000313" key="7">
    <source>
        <dbReference type="Proteomes" id="UP000259610"/>
    </source>
</evidence>
<dbReference type="InterPro" id="IPR000551">
    <property type="entry name" value="MerR-type_HTH_dom"/>
</dbReference>
<evidence type="ECO:0000259" key="5">
    <source>
        <dbReference type="PROSITE" id="PS50937"/>
    </source>
</evidence>
<dbReference type="EMBL" id="DMAN01000218">
    <property type="protein sequence ID" value="HAE27462.1"/>
    <property type="molecule type" value="Genomic_DNA"/>
</dbReference>
<feature type="compositionally biased region" description="Basic and acidic residues" evidence="4">
    <location>
        <begin position="163"/>
        <end position="174"/>
    </location>
</feature>
<keyword evidence="1" id="KW-0805">Transcription regulation</keyword>
<accession>A0A3B9GYE6</accession>
<dbReference type="PANTHER" id="PTHR30204">
    <property type="entry name" value="REDOX-CYCLING DRUG-SENSING TRANSCRIPTIONAL ACTIVATOR SOXR"/>
    <property type="match status" value="1"/>
</dbReference>
<dbReference type="PANTHER" id="PTHR30204:SF94">
    <property type="entry name" value="HEAVY METAL-DEPENDENT TRANSCRIPTIONAL REGULATOR HI_0293-RELATED"/>
    <property type="match status" value="1"/>
</dbReference>
<dbReference type="Pfam" id="PF13411">
    <property type="entry name" value="MerR_1"/>
    <property type="match status" value="1"/>
</dbReference>
<keyword evidence="3" id="KW-0804">Transcription</keyword>
<dbReference type="PRINTS" id="PR00040">
    <property type="entry name" value="HTHMERR"/>
</dbReference>
<dbReference type="AlphaFoldDB" id="A0A3B9GYE6"/>
<comment type="caution">
    <text evidence="6">The sequence shown here is derived from an EMBL/GenBank/DDBJ whole genome shotgun (WGS) entry which is preliminary data.</text>
</comment>
<name>A0A3B9GYE6_9PROT</name>
<feature type="domain" description="HTH merR-type" evidence="5">
    <location>
        <begin position="39"/>
        <end position="105"/>
    </location>
</feature>
<dbReference type="InterPro" id="IPR009061">
    <property type="entry name" value="DNA-bd_dom_put_sf"/>
</dbReference>
<dbReference type="Gene3D" id="1.10.1660.10">
    <property type="match status" value="1"/>
</dbReference>
<evidence type="ECO:0000313" key="6">
    <source>
        <dbReference type="EMBL" id="HAE27462.1"/>
    </source>
</evidence>
<feature type="compositionally biased region" description="Polar residues" evidence="4">
    <location>
        <begin position="22"/>
        <end position="35"/>
    </location>
</feature>
<dbReference type="GO" id="GO:0003700">
    <property type="term" value="F:DNA-binding transcription factor activity"/>
    <property type="evidence" value="ECO:0007669"/>
    <property type="project" value="InterPro"/>
</dbReference>
<evidence type="ECO:0000256" key="4">
    <source>
        <dbReference type="SAM" id="MobiDB-lite"/>
    </source>
</evidence>
<dbReference type="SUPFAM" id="SSF46955">
    <property type="entry name" value="Putative DNA-binding domain"/>
    <property type="match status" value="1"/>
</dbReference>
<proteinExistence type="predicted"/>
<evidence type="ECO:0000256" key="1">
    <source>
        <dbReference type="ARBA" id="ARBA00023015"/>
    </source>
</evidence>
<feature type="region of interest" description="Disordered" evidence="4">
    <location>
        <begin position="154"/>
        <end position="183"/>
    </location>
</feature>
<evidence type="ECO:0000256" key="2">
    <source>
        <dbReference type="ARBA" id="ARBA00023125"/>
    </source>
</evidence>
<dbReference type="Proteomes" id="UP000259610">
    <property type="component" value="Unassembled WGS sequence"/>
</dbReference>
<evidence type="ECO:0000256" key="3">
    <source>
        <dbReference type="ARBA" id="ARBA00023163"/>
    </source>
</evidence>
<gene>
    <name evidence="6" type="ORF">DCG58_09900</name>
</gene>
<dbReference type="InterPro" id="IPR047057">
    <property type="entry name" value="MerR_fam"/>
</dbReference>
<feature type="region of interest" description="Disordered" evidence="4">
    <location>
        <begin position="1"/>
        <end position="35"/>
    </location>
</feature>
<dbReference type="PROSITE" id="PS50937">
    <property type="entry name" value="HTH_MERR_2"/>
    <property type="match status" value="1"/>
</dbReference>
<keyword evidence="2" id="KW-0238">DNA-binding</keyword>
<sequence>MGRRRTPARSGLEGLSDRTRSKSSTRGYPEGTSNMDIGIGELSQLTGVKIPTIRYYEQIGLLRERSRSKGNQRRYDHGAVHRLLFIRRARDLGFSIEAIKDLFRLADASFSSPAEALRIAKEQLAAVEEKIAQLETLEKVIQLVAESENDGDLIPLDILPSNDSDRDGDAEVKASSRGRGSIH</sequence>
<reference evidence="6 7" key="1">
    <citation type="journal article" date="2018" name="Nat. Biotechnol.">
        <title>A standardized bacterial taxonomy based on genome phylogeny substantially revises the tree of life.</title>
        <authorList>
            <person name="Parks D.H."/>
            <person name="Chuvochina M."/>
            <person name="Waite D.W."/>
            <person name="Rinke C."/>
            <person name="Skarshewski A."/>
            <person name="Chaumeil P.A."/>
            <person name="Hugenholtz P."/>
        </authorList>
    </citation>
    <scope>NUCLEOTIDE SEQUENCE [LARGE SCALE GENOMIC DNA]</scope>
    <source>
        <strain evidence="6">UBA8733</strain>
    </source>
</reference>